<accession>A0A645I7H9</accession>
<evidence type="ECO:0000313" key="1">
    <source>
        <dbReference type="EMBL" id="MPN47070.1"/>
    </source>
</evidence>
<protein>
    <submittedName>
        <fullName evidence="1">Uncharacterized protein</fullName>
    </submittedName>
</protein>
<dbReference type="AlphaFoldDB" id="A0A645I7H9"/>
<dbReference type="EMBL" id="VSSQ01108264">
    <property type="protein sequence ID" value="MPN47070.1"/>
    <property type="molecule type" value="Genomic_DNA"/>
</dbReference>
<proteinExistence type="predicted"/>
<gene>
    <name evidence="1" type="ORF">SDC9_194670</name>
</gene>
<name>A0A645I7H9_9ZZZZ</name>
<organism evidence="1">
    <name type="scientific">bioreactor metagenome</name>
    <dbReference type="NCBI Taxonomy" id="1076179"/>
    <lineage>
        <taxon>unclassified sequences</taxon>
        <taxon>metagenomes</taxon>
        <taxon>ecological metagenomes</taxon>
    </lineage>
</organism>
<reference evidence="1" key="1">
    <citation type="submission" date="2019-08" db="EMBL/GenBank/DDBJ databases">
        <authorList>
            <person name="Kucharzyk K."/>
            <person name="Murdoch R.W."/>
            <person name="Higgins S."/>
            <person name="Loffler F."/>
        </authorList>
    </citation>
    <scope>NUCLEOTIDE SEQUENCE</scope>
</reference>
<comment type="caution">
    <text evidence="1">The sequence shown here is derived from an EMBL/GenBank/DDBJ whole genome shotgun (WGS) entry which is preliminary data.</text>
</comment>
<sequence length="160" mass="17544">MIAKKELAYRFADIFLALKEASDVLGGEVFTVANLDKNKGLPRIRRYAEDISSELESKGVVIDKVVGGLDEYALIGEEVKTILEASDPDLMILCGIPHAYPNPPPEAILITDQPRQLANYLDQGYEAVGEISSHSMVMGTRKIVPLETGDTIRDLLRDTG</sequence>